<evidence type="ECO:0000256" key="1">
    <source>
        <dbReference type="SAM" id="MobiDB-lite"/>
    </source>
</evidence>
<dbReference type="AlphaFoldDB" id="A0A2T4GDT1"/>
<sequence length="122" mass="13777">MAARDQILKSSVGIRSATQRSHSSSVEEEPASSLASTDKKDKIVKRIQQDLINIQDSFDQQTEHGNSSIPASIATWDLWTKLHQILDHGCTRDDAIQATALLKVHICHCNLRYVFYMEPEKE</sequence>
<gene>
    <name evidence="2" type="ORF">FCULG_00010630</name>
</gene>
<name>A0A2T4GDT1_FUSCU</name>
<dbReference type="EMBL" id="PVEM01000028">
    <property type="protein sequence ID" value="PTD01737.1"/>
    <property type="molecule type" value="Genomic_DNA"/>
</dbReference>
<dbReference type="Proteomes" id="UP000241587">
    <property type="component" value="Unassembled WGS sequence"/>
</dbReference>
<comment type="caution">
    <text evidence="2">The sequence shown here is derived from an EMBL/GenBank/DDBJ whole genome shotgun (WGS) entry which is preliminary data.</text>
</comment>
<accession>A0A2T4GDT1</accession>
<evidence type="ECO:0000313" key="2">
    <source>
        <dbReference type="EMBL" id="PTD01737.1"/>
    </source>
</evidence>
<reference evidence="2 3" key="1">
    <citation type="submission" date="2018-02" db="EMBL/GenBank/DDBJ databases">
        <title>Fusarium culmorum secondary metabolites in fungal-bacterial-plant interactions.</title>
        <authorList>
            <person name="Schmidt R."/>
        </authorList>
    </citation>
    <scope>NUCLEOTIDE SEQUENCE [LARGE SCALE GENOMIC DNA]</scope>
    <source>
        <strain evidence="2 3">PV</strain>
    </source>
</reference>
<organism evidence="2 3">
    <name type="scientific">Fusarium culmorum</name>
    <dbReference type="NCBI Taxonomy" id="5516"/>
    <lineage>
        <taxon>Eukaryota</taxon>
        <taxon>Fungi</taxon>
        <taxon>Dikarya</taxon>
        <taxon>Ascomycota</taxon>
        <taxon>Pezizomycotina</taxon>
        <taxon>Sordariomycetes</taxon>
        <taxon>Hypocreomycetidae</taxon>
        <taxon>Hypocreales</taxon>
        <taxon>Nectriaceae</taxon>
        <taxon>Fusarium</taxon>
    </lineage>
</organism>
<feature type="region of interest" description="Disordered" evidence="1">
    <location>
        <begin position="1"/>
        <end position="40"/>
    </location>
</feature>
<proteinExistence type="predicted"/>
<evidence type="ECO:0000313" key="3">
    <source>
        <dbReference type="Proteomes" id="UP000241587"/>
    </source>
</evidence>
<keyword evidence="3" id="KW-1185">Reference proteome</keyword>
<protein>
    <submittedName>
        <fullName evidence="2">Uncharacterized protein</fullName>
    </submittedName>
</protein>